<proteinExistence type="predicted"/>
<organism evidence="1 2">
    <name type="scientific">Scutellospora calospora</name>
    <dbReference type="NCBI Taxonomy" id="85575"/>
    <lineage>
        <taxon>Eukaryota</taxon>
        <taxon>Fungi</taxon>
        <taxon>Fungi incertae sedis</taxon>
        <taxon>Mucoromycota</taxon>
        <taxon>Glomeromycotina</taxon>
        <taxon>Glomeromycetes</taxon>
        <taxon>Diversisporales</taxon>
        <taxon>Gigasporaceae</taxon>
        <taxon>Scutellospora</taxon>
    </lineage>
</organism>
<accession>A0ACA9LE78</accession>
<evidence type="ECO:0000313" key="1">
    <source>
        <dbReference type="EMBL" id="CAG8521212.1"/>
    </source>
</evidence>
<sequence length="158" mass="19165">MVYDEDKIEREGKAQVRSITFEAKNEENNSRYQVTEESRRRNMLKEKRKRCDEEEHEDPRDLERRDLTKQKQINSEHEWRTNRDEQIDTNKNEDRGSSSNERENYIKEESLRKNEGEESYKKRRTEKSSRNTSNIEGHREDNMSIAYVVQLIHGLEEK</sequence>
<feature type="non-terminal residue" evidence="1">
    <location>
        <position position="158"/>
    </location>
</feature>
<gene>
    <name evidence="1" type="ORF">SCALOS_LOCUS4077</name>
</gene>
<comment type="caution">
    <text evidence="1">The sequence shown here is derived from an EMBL/GenBank/DDBJ whole genome shotgun (WGS) entry which is preliminary data.</text>
</comment>
<keyword evidence="2" id="KW-1185">Reference proteome</keyword>
<dbReference type="Proteomes" id="UP000789860">
    <property type="component" value="Unassembled WGS sequence"/>
</dbReference>
<reference evidence="1" key="1">
    <citation type="submission" date="2021-06" db="EMBL/GenBank/DDBJ databases">
        <authorList>
            <person name="Kallberg Y."/>
            <person name="Tangrot J."/>
            <person name="Rosling A."/>
        </authorList>
    </citation>
    <scope>NUCLEOTIDE SEQUENCE</scope>
    <source>
        <strain evidence="1">AU212A</strain>
    </source>
</reference>
<name>A0ACA9LE78_9GLOM</name>
<evidence type="ECO:0000313" key="2">
    <source>
        <dbReference type="Proteomes" id="UP000789860"/>
    </source>
</evidence>
<dbReference type="EMBL" id="CAJVPM010005184">
    <property type="protein sequence ID" value="CAG8521212.1"/>
    <property type="molecule type" value="Genomic_DNA"/>
</dbReference>
<protein>
    <submittedName>
        <fullName evidence="1">8850_t:CDS:1</fullName>
    </submittedName>
</protein>